<dbReference type="Pfam" id="PF00923">
    <property type="entry name" value="TAL_FSA"/>
    <property type="match status" value="1"/>
</dbReference>
<dbReference type="PANTHER" id="PTHR10683:SF28">
    <property type="entry name" value="TRANSALDOLASE C"/>
    <property type="match status" value="1"/>
</dbReference>
<dbReference type="SUPFAM" id="SSF51569">
    <property type="entry name" value="Aldolase"/>
    <property type="match status" value="1"/>
</dbReference>
<dbReference type="AlphaFoldDB" id="A0A369AVW8"/>
<keyword evidence="2" id="KW-0704">Schiff base</keyword>
<dbReference type="OrthoDB" id="9807051at2"/>
<evidence type="ECO:0000313" key="4">
    <source>
        <dbReference type="Proteomes" id="UP000288197"/>
    </source>
</evidence>
<dbReference type="Gene3D" id="3.20.20.70">
    <property type="entry name" value="Aldolase class I"/>
    <property type="match status" value="1"/>
</dbReference>
<dbReference type="GO" id="GO:0005737">
    <property type="term" value="C:cytoplasm"/>
    <property type="evidence" value="ECO:0007669"/>
    <property type="project" value="UniProtKB-SubCell"/>
</dbReference>
<proteinExistence type="predicted"/>
<dbReference type="GO" id="GO:0005975">
    <property type="term" value="P:carbohydrate metabolic process"/>
    <property type="evidence" value="ECO:0007669"/>
    <property type="project" value="InterPro"/>
</dbReference>
<dbReference type="PROSITE" id="PS00958">
    <property type="entry name" value="TRANSALDOLASE_2"/>
    <property type="match status" value="1"/>
</dbReference>
<dbReference type="GO" id="GO:0016832">
    <property type="term" value="F:aldehyde-lyase activity"/>
    <property type="evidence" value="ECO:0007669"/>
    <property type="project" value="InterPro"/>
</dbReference>
<protein>
    <submittedName>
        <fullName evidence="3">Fructose-bisphosphate aldolase</fullName>
    </submittedName>
</protein>
<dbReference type="RefSeq" id="WP_114290125.1">
    <property type="nucleotide sequence ID" value="NZ_CP081459.1"/>
</dbReference>
<organism evidence="3 4">
    <name type="scientific">Vagococcus fluvialis</name>
    <dbReference type="NCBI Taxonomy" id="2738"/>
    <lineage>
        <taxon>Bacteria</taxon>
        <taxon>Bacillati</taxon>
        <taxon>Bacillota</taxon>
        <taxon>Bacilli</taxon>
        <taxon>Lactobacillales</taxon>
        <taxon>Enterococcaceae</taxon>
        <taxon>Vagococcus</taxon>
    </lineage>
</organism>
<dbReference type="InterPro" id="IPR033919">
    <property type="entry name" value="TSA/FSA_arc/bac"/>
</dbReference>
<gene>
    <name evidence="3" type="ORF">CBF32_10140</name>
</gene>
<accession>A0A369AVW8</accession>
<dbReference type="CDD" id="cd00956">
    <property type="entry name" value="Transaldolase_FSA"/>
    <property type="match status" value="1"/>
</dbReference>
<dbReference type="InterPro" id="IPR013785">
    <property type="entry name" value="Aldolase_TIM"/>
</dbReference>
<dbReference type="GeneID" id="63147022"/>
<evidence type="ECO:0000256" key="2">
    <source>
        <dbReference type="ARBA" id="ARBA00023270"/>
    </source>
</evidence>
<evidence type="ECO:0000313" key="3">
    <source>
        <dbReference type="EMBL" id="RSU00954.1"/>
    </source>
</evidence>
<sequence length="222" mass="24643">MELMLDTIELDKIASYNECLNISGVTSNPSIIKKHGKVNIESHMKEIRKIIGPEKSLHIQVVGVSSEDMIADARKIINEIDQNAYVKIPTTTEGLKAMKELKKEGFNVTATAIYSIFQGLMAINVGVDYIAPYFNRMENMGVNSLEVLTHLQNEIDRSKSETKILAASFKNSKQVVEALSTGAKSVTIGTEIIEENLDTAAVNQAVIDFNQDWFSLYNKNSI</sequence>
<dbReference type="Proteomes" id="UP000288197">
    <property type="component" value="Unassembled WGS sequence"/>
</dbReference>
<dbReference type="PANTHER" id="PTHR10683">
    <property type="entry name" value="TRANSALDOLASE"/>
    <property type="match status" value="1"/>
</dbReference>
<dbReference type="InterPro" id="IPR018225">
    <property type="entry name" value="Transaldolase_AS"/>
</dbReference>
<keyword evidence="4" id="KW-1185">Reference proteome</keyword>
<evidence type="ECO:0000256" key="1">
    <source>
        <dbReference type="ARBA" id="ARBA00004496"/>
    </source>
</evidence>
<dbReference type="NCBIfam" id="NF009299">
    <property type="entry name" value="PRK12656.1"/>
    <property type="match status" value="1"/>
</dbReference>
<reference evidence="3 4" key="1">
    <citation type="submission" date="2017-05" db="EMBL/GenBank/DDBJ databases">
        <title>Vagococcus spp. assemblies.</title>
        <authorList>
            <person name="Gulvik C.A."/>
        </authorList>
    </citation>
    <scope>NUCLEOTIDE SEQUENCE [LARGE SCALE GENOMIC DNA]</scope>
    <source>
        <strain evidence="3 4">NCFB 2497</strain>
    </source>
</reference>
<dbReference type="InterPro" id="IPR001585">
    <property type="entry name" value="TAL/FSA"/>
</dbReference>
<dbReference type="PROSITE" id="PS01054">
    <property type="entry name" value="TRANSALDOLASE_1"/>
    <property type="match status" value="1"/>
</dbReference>
<name>A0A369AVW8_9ENTE</name>
<comment type="subcellular location">
    <subcellularLocation>
        <location evidence="1">Cytoplasm</location>
    </subcellularLocation>
</comment>
<comment type="caution">
    <text evidence="3">The sequence shown here is derived from an EMBL/GenBank/DDBJ whole genome shotgun (WGS) entry which is preliminary data.</text>
</comment>
<dbReference type="EMBL" id="NGJX01000010">
    <property type="protein sequence ID" value="RSU00954.1"/>
    <property type="molecule type" value="Genomic_DNA"/>
</dbReference>